<evidence type="ECO:0000313" key="3">
    <source>
        <dbReference type="Proteomes" id="UP000585474"/>
    </source>
</evidence>
<evidence type="ECO:0000313" key="2">
    <source>
        <dbReference type="EMBL" id="GFY96198.1"/>
    </source>
</evidence>
<feature type="region of interest" description="Disordered" evidence="1">
    <location>
        <begin position="156"/>
        <end position="183"/>
    </location>
</feature>
<evidence type="ECO:0000256" key="1">
    <source>
        <dbReference type="SAM" id="MobiDB-lite"/>
    </source>
</evidence>
<dbReference type="EMBL" id="BJWL01000011">
    <property type="protein sequence ID" value="GFY96198.1"/>
    <property type="molecule type" value="Genomic_DNA"/>
</dbReference>
<sequence>MLATGTRGSVVLKSLLGHQSERLVPTTGTTAPKGAVKLLSHSSSQNPNMEQELERTIGLPQLPTSNFPMTTTELKSLYNSELKKMVAYAFPKYAATMPTYGQILPKLLAWYIKDNLAVSCSGADETSLELVDIGSFNSDVSLIALDDIRKEKQKLVDGSVGQDGPRAGQNIPPMVQNGSASQHIPPVVQGGRAFQNGTSLDLVDIGSFNSDVSLIALDDIRKEKQKLVDGSVRQDGSSAGQQIPPGSKWKCKSAYTTIGSGWRSISRYTSRSGMSNGT</sequence>
<name>A0A7J0FC09_9ERIC</name>
<proteinExistence type="predicted"/>
<protein>
    <submittedName>
        <fullName evidence="2">Uncharacterized protein</fullName>
    </submittedName>
</protein>
<dbReference type="AlphaFoldDB" id="A0A7J0FC09"/>
<feature type="region of interest" description="Disordered" evidence="1">
    <location>
        <begin position="228"/>
        <end position="248"/>
    </location>
</feature>
<gene>
    <name evidence="2" type="ORF">Acr_11g0005040</name>
</gene>
<comment type="caution">
    <text evidence="2">The sequence shown here is derived from an EMBL/GenBank/DDBJ whole genome shotgun (WGS) entry which is preliminary data.</text>
</comment>
<accession>A0A7J0FC09</accession>
<organism evidence="2 3">
    <name type="scientific">Actinidia rufa</name>
    <dbReference type="NCBI Taxonomy" id="165716"/>
    <lineage>
        <taxon>Eukaryota</taxon>
        <taxon>Viridiplantae</taxon>
        <taxon>Streptophyta</taxon>
        <taxon>Embryophyta</taxon>
        <taxon>Tracheophyta</taxon>
        <taxon>Spermatophyta</taxon>
        <taxon>Magnoliopsida</taxon>
        <taxon>eudicotyledons</taxon>
        <taxon>Gunneridae</taxon>
        <taxon>Pentapetalae</taxon>
        <taxon>asterids</taxon>
        <taxon>Ericales</taxon>
        <taxon>Actinidiaceae</taxon>
        <taxon>Actinidia</taxon>
    </lineage>
</organism>
<keyword evidence="3" id="KW-1185">Reference proteome</keyword>
<dbReference type="Proteomes" id="UP000585474">
    <property type="component" value="Unassembled WGS sequence"/>
</dbReference>
<reference evidence="2 3" key="1">
    <citation type="submission" date="2019-07" db="EMBL/GenBank/DDBJ databases">
        <title>De Novo Assembly of kiwifruit Actinidia rufa.</title>
        <authorList>
            <person name="Sugita-Konishi S."/>
            <person name="Sato K."/>
            <person name="Mori E."/>
            <person name="Abe Y."/>
            <person name="Kisaki G."/>
            <person name="Hamano K."/>
            <person name="Suezawa K."/>
            <person name="Otani M."/>
            <person name="Fukuda T."/>
            <person name="Manabe T."/>
            <person name="Gomi K."/>
            <person name="Tabuchi M."/>
            <person name="Akimitsu K."/>
            <person name="Kataoka I."/>
        </authorList>
    </citation>
    <scope>NUCLEOTIDE SEQUENCE [LARGE SCALE GENOMIC DNA]</scope>
    <source>
        <strain evidence="3">cv. Fuchu</strain>
    </source>
</reference>